<dbReference type="Pfam" id="PF03899">
    <property type="entry name" value="ATP-synt_I"/>
    <property type="match status" value="1"/>
</dbReference>
<keyword evidence="5 6" id="KW-0472">Membrane</keyword>
<evidence type="ECO:0000256" key="4">
    <source>
        <dbReference type="ARBA" id="ARBA00022989"/>
    </source>
</evidence>
<keyword evidence="2" id="KW-1003">Cell membrane</keyword>
<dbReference type="EMBL" id="JAUOZS010000001">
    <property type="protein sequence ID" value="MDT8903752.1"/>
    <property type="molecule type" value="Genomic_DNA"/>
</dbReference>
<reference evidence="7 8" key="1">
    <citation type="submission" date="2023-07" db="EMBL/GenBank/DDBJ databases">
        <title>The novel representative of Negativicutes class, Anaeroselena agilis gen. nov. sp. nov.</title>
        <authorList>
            <person name="Prokofeva M.I."/>
            <person name="Elcheninov A.G."/>
            <person name="Klyukina A."/>
            <person name="Kublanov I.V."/>
            <person name="Frolov E.N."/>
            <person name="Podosokorskaya O.A."/>
        </authorList>
    </citation>
    <scope>NUCLEOTIDE SEQUENCE [LARGE SCALE GENOMIC DNA]</scope>
    <source>
        <strain evidence="7 8">4137-cl</strain>
    </source>
</reference>
<evidence type="ECO:0000256" key="6">
    <source>
        <dbReference type="SAM" id="Phobius"/>
    </source>
</evidence>
<evidence type="ECO:0000313" key="7">
    <source>
        <dbReference type="EMBL" id="MDT8903752.1"/>
    </source>
</evidence>
<keyword evidence="3 6" id="KW-0812">Transmembrane</keyword>
<comment type="caution">
    <text evidence="7">The sequence shown here is derived from an EMBL/GenBank/DDBJ whole genome shotgun (WGS) entry which is preliminary data.</text>
</comment>
<feature type="transmembrane region" description="Helical" evidence="6">
    <location>
        <begin position="91"/>
        <end position="114"/>
    </location>
</feature>
<gene>
    <name evidence="7" type="ORF">Q4T40_21190</name>
</gene>
<feature type="transmembrane region" description="Helical" evidence="6">
    <location>
        <begin position="69"/>
        <end position="85"/>
    </location>
</feature>
<evidence type="ECO:0000256" key="2">
    <source>
        <dbReference type="ARBA" id="ARBA00022475"/>
    </source>
</evidence>
<evidence type="ECO:0000256" key="5">
    <source>
        <dbReference type="ARBA" id="ARBA00023136"/>
    </source>
</evidence>
<evidence type="ECO:0000313" key="8">
    <source>
        <dbReference type="Proteomes" id="UP001254848"/>
    </source>
</evidence>
<organism evidence="7 8">
    <name type="scientific">Anaeroselena agilis</name>
    <dbReference type="NCBI Taxonomy" id="3063788"/>
    <lineage>
        <taxon>Bacteria</taxon>
        <taxon>Bacillati</taxon>
        <taxon>Bacillota</taxon>
        <taxon>Negativicutes</taxon>
        <taxon>Acetonemataceae</taxon>
        <taxon>Anaeroselena</taxon>
    </lineage>
</organism>
<feature type="transmembrane region" description="Helical" evidence="6">
    <location>
        <begin position="28"/>
        <end position="48"/>
    </location>
</feature>
<keyword evidence="4 6" id="KW-1133">Transmembrane helix</keyword>
<evidence type="ECO:0000256" key="3">
    <source>
        <dbReference type="ARBA" id="ARBA00022692"/>
    </source>
</evidence>
<proteinExistence type="predicted"/>
<dbReference type="InterPro" id="IPR005598">
    <property type="entry name" value="ATP_synth_I"/>
</dbReference>
<keyword evidence="8" id="KW-1185">Reference proteome</keyword>
<dbReference type="RefSeq" id="WP_413782198.1">
    <property type="nucleotide sequence ID" value="NZ_JAUOZS010000001.1"/>
</dbReference>
<comment type="subcellular location">
    <subcellularLocation>
        <location evidence="1">Cell membrane</location>
        <topology evidence="1">Multi-pass membrane protein</topology>
    </subcellularLocation>
</comment>
<protein>
    <submittedName>
        <fullName evidence="7">ATP synthase subunit I</fullName>
    </submittedName>
</protein>
<dbReference type="Proteomes" id="UP001254848">
    <property type="component" value="Unassembled WGS sequence"/>
</dbReference>
<evidence type="ECO:0000256" key="1">
    <source>
        <dbReference type="ARBA" id="ARBA00004651"/>
    </source>
</evidence>
<accession>A0ABU3P4Z0</accession>
<sequence length="120" mass="12970">MARKLLLQLSAWAATVVGVLYFTGHGDKIAGFLAGTAISAVYGLLVCYRVRRSASLSPQKAVAYMRTGWLIRLAFIVLALAWSLKVPSLNFGAVVAGLLSLQIIIFVNGFYLVVRHSTAK</sequence>
<name>A0ABU3P4Z0_9FIRM</name>